<keyword evidence="6" id="KW-0653">Protein transport</keyword>
<evidence type="ECO:0000256" key="6">
    <source>
        <dbReference type="ARBA" id="ARBA00022927"/>
    </source>
</evidence>
<keyword evidence="4" id="KW-0863">Zinc-finger</keyword>
<dbReference type="GO" id="GO:0007032">
    <property type="term" value="P:endosome organization"/>
    <property type="evidence" value="ECO:0007669"/>
    <property type="project" value="TreeGrafter"/>
</dbReference>
<dbReference type="GO" id="GO:0005768">
    <property type="term" value="C:endosome"/>
    <property type="evidence" value="ECO:0007669"/>
    <property type="project" value="TreeGrafter"/>
</dbReference>
<dbReference type="InterPro" id="IPR016528">
    <property type="entry name" value="VPS11"/>
</dbReference>
<dbReference type="GO" id="GO:0006886">
    <property type="term" value="P:intracellular protein transport"/>
    <property type="evidence" value="ECO:0007669"/>
    <property type="project" value="UniProtKB-UniRule"/>
</dbReference>
<dbReference type="GO" id="GO:0030674">
    <property type="term" value="F:protein-macromolecule adaptor activity"/>
    <property type="evidence" value="ECO:0007669"/>
    <property type="project" value="TreeGrafter"/>
</dbReference>
<dbReference type="SUPFAM" id="SSF50978">
    <property type="entry name" value="WD40 repeat-like"/>
    <property type="match status" value="1"/>
</dbReference>
<dbReference type="AlphaFoldDB" id="A0A6B2KXR1"/>
<keyword evidence="10" id="KW-0175">Coiled coil</keyword>
<evidence type="ECO:0000259" key="11">
    <source>
        <dbReference type="Pfam" id="PF12451"/>
    </source>
</evidence>
<dbReference type="GO" id="GO:0006904">
    <property type="term" value="P:vesicle docking involved in exocytosis"/>
    <property type="evidence" value="ECO:0007669"/>
    <property type="project" value="TreeGrafter"/>
</dbReference>
<dbReference type="SUPFAM" id="SSF48371">
    <property type="entry name" value="ARM repeat"/>
    <property type="match status" value="1"/>
</dbReference>
<keyword evidence="2" id="KW-0813">Transport</keyword>
<evidence type="ECO:0000256" key="1">
    <source>
        <dbReference type="ARBA" id="ARBA00004184"/>
    </source>
</evidence>
<protein>
    <recommendedName>
        <fullName evidence="8">Vacuolar protein sorting-associated protein 11 homolog</fullName>
    </recommendedName>
</protein>
<feature type="domain" description="PEP5/VPS11 N-terminal" evidence="12">
    <location>
        <begin position="2"/>
        <end position="288"/>
    </location>
</feature>
<dbReference type="CDD" id="cd16688">
    <property type="entry name" value="RING-H2_Vps11"/>
    <property type="match status" value="1"/>
</dbReference>
<dbReference type="PANTHER" id="PTHR23323:SF24">
    <property type="entry name" value="VACUOLAR PROTEIN SORTING-ASSOCIATED PROTEIN 11 HOMOLOG"/>
    <property type="match status" value="1"/>
</dbReference>
<feature type="repeat" description="CHCR" evidence="9">
    <location>
        <begin position="503"/>
        <end position="652"/>
    </location>
</feature>
<name>A0A6B2KXR1_9EUKA</name>
<dbReference type="Pfam" id="PF23356">
    <property type="entry name" value="TPR_PEP5_VPS11"/>
    <property type="match status" value="1"/>
</dbReference>
<dbReference type="InterPro" id="IPR036322">
    <property type="entry name" value="WD40_repeat_dom_sf"/>
</dbReference>
<evidence type="ECO:0000256" key="8">
    <source>
        <dbReference type="PIRNR" id="PIRNR007860"/>
    </source>
</evidence>
<feature type="coiled-coil region" evidence="10">
    <location>
        <begin position="693"/>
        <end position="724"/>
    </location>
</feature>
<dbReference type="GO" id="GO:0007033">
    <property type="term" value="P:vacuole organization"/>
    <property type="evidence" value="ECO:0007669"/>
    <property type="project" value="TreeGrafter"/>
</dbReference>
<organism evidence="13">
    <name type="scientific">Arcella intermedia</name>
    <dbReference type="NCBI Taxonomy" id="1963864"/>
    <lineage>
        <taxon>Eukaryota</taxon>
        <taxon>Amoebozoa</taxon>
        <taxon>Tubulinea</taxon>
        <taxon>Elardia</taxon>
        <taxon>Arcellinida</taxon>
        <taxon>Sphaerothecina</taxon>
        <taxon>Arcellidae</taxon>
        <taxon>Arcella</taxon>
    </lineage>
</organism>
<dbReference type="GO" id="GO:0048284">
    <property type="term" value="P:organelle fusion"/>
    <property type="evidence" value="ECO:0007669"/>
    <property type="project" value="TreeGrafter"/>
</dbReference>
<dbReference type="Pfam" id="PF23341">
    <property type="entry name" value="PEP5_VPS11_N"/>
    <property type="match status" value="1"/>
</dbReference>
<dbReference type="GO" id="GO:0030897">
    <property type="term" value="C:HOPS complex"/>
    <property type="evidence" value="ECO:0007669"/>
    <property type="project" value="TreeGrafter"/>
</dbReference>
<dbReference type="Pfam" id="PF12451">
    <property type="entry name" value="VPS11_C"/>
    <property type="match status" value="1"/>
</dbReference>
<dbReference type="GO" id="GO:0008270">
    <property type="term" value="F:zinc ion binding"/>
    <property type="evidence" value="ECO:0007669"/>
    <property type="project" value="UniProtKB-KW"/>
</dbReference>
<dbReference type="InterPro" id="IPR000547">
    <property type="entry name" value="Clathrin_H-chain/VPS_repeat"/>
</dbReference>
<evidence type="ECO:0000256" key="9">
    <source>
        <dbReference type="PROSITE-ProRule" id="PRU01006"/>
    </source>
</evidence>
<accession>A0A6B2KXR1</accession>
<keyword evidence="3" id="KW-0479">Metal-binding</keyword>
<comment type="subcellular location">
    <subcellularLocation>
        <location evidence="1">Endomembrane system</location>
        <topology evidence="1">Peripheral membrane protein</topology>
    </subcellularLocation>
</comment>
<dbReference type="EMBL" id="GIBP01000478">
    <property type="protein sequence ID" value="NDV29447.1"/>
    <property type="molecule type" value="Transcribed_RNA"/>
</dbReference>
<keyword evidence="7 8" id="KW-0472">Membrane</keyword>
<dbReference type="InterPro" id="IPR057308">
    <property type="entry name" value="CHCR_PEP5_VPS11"/>
</dbReference>
<reference evidence="13" key="1">
    <citation type="journal article" date="2020" name="J. Eukaryot. Microbiol.">
        <title>De novo Sequencing, Assembly and Annotation of the Transcriptome for the Free-Living Testate Amoeba Arcella intermedia.</title>
        <authorList>
            <person name="Ribeiro G.M."/>
            <person name="Porfirio-Sousa A.L."/>
            <person name="Maurer-Alcala X.X."/>
            <person name="Katz L.A."/>
            <person name="Lahr D.J.G."/>
        </authorList>
    </citation>
    <scope>NUCLEOTIDE SEQUENCE</scope>
</reference>
<keyword evidence="5" id="KW-0862">Zinc</keyword>
<comment type="similarity">
    <text evidence="8">Belongs to the VPS11 family.</text>
</comment>
<feature type="domain" description="Vacuolar protein sorting protein 11 C-terminal" evidence="11">
    <location>
        <begin position="790"/>
        <end position="819"/>
    </location>
</feature>
<dbReference type="InterPro" id="IPR057307">
    <property type="entry name" value="PEP5_VPS11_N"/>
</dbReference>
<dbReference type="PROSITE" id="PS50236">
    <property type="entry name" value="CHCR"/>
    <property type="match status" value="2"/>
</dbReference>
<evidence type="ECO:0000256" key="4">
    <source>
        <dbReference type="ARBA" id="ARBA00022771"/>
    </source>
</evidence>
<dbReference type="InterPro" id="IPR016024">
    <property type="entry name" value="ARM-type_fold"/>
</dbReference>
<dbReference type="PIRSF" id="PIRSF007860">
    <property type="entry name" value="VPS11"/>
    <property type="match status" value="1"/>
</dbReference>
<feature type="repeat" description="CHCR" evidence="9">
    <location>
        <begin position="347"/>
        <end position="491"/>
    </location>
</feature>
<sequence>MLILADIEGTIHLLDSFFNKAYSFGAHFAIIQIEQVKEKNILVTLGTDEENIQPILKFWNLDNLEDGYPELISVRKLFPAGVPATCFAVNSDLSHIAIGMCDGSVILIYDPLRDRYTPRQLLIKKHFPVTGLGYLEDKHKSKGMLYVVTADQVVLVDNTSEGVTQVKLDDYMGGNLRCSVVNQYNDLVIGRKEGIFFYNTFGKGPCRAFEGDHKILNWFRNYLIVVDQSPNNPKLNTIAIYHLPPSTGDVENKFIAYNGSFQNVSHVVCEWNQIIVIQEDGNIFRLIEKDIQTKLELLFRRSLYQVALDMAFSSNYDSNSIVEIIKEYGDHLYDKGDYNGAIDQYIKAIGNDGLEPSYVIKQFLDAQRIHNLTLYLQKLHEKGCANSNHTTLLLNCYTRLKDSEKLREFIKHAVDVETAIRVCRQSNYHEEALELADTHKAHHWYLKILLEDLGRDKQALDYISKLQLAEAEEVLKKYGKALVATLPAETTELIIQVCTQYKIGVIQGALPPKDIAGQFVNIFVNQTTWLIKFLEHISESDGTPTIYTTLLELYLRDGSDKDERREKALSLLRKPEANFDTGHALVLCQMSDFKQGQIILLERLELYDEIIQYYMDNNEYENVLKACKKYAKNDVWIKALTYFANIEPQTHFEDILRNIEKNNLLPPLRLIKLLSDSSPAKIGLVKNYISKYISKEKNEIAEDSRQLRKNQDETKKNMEEIKELKAGAKLFLLQKCTRCKTALYLPAVHFLCNHSFHQHCVGDDHGDYECAFCVKENKDFANRKRDMEQKKQNEFFARLEKSEDGFKLVSDYFGFGLFNKNSSSTLDLDQGLPALKDLNLKLK</sequence>
<dbReference type="InterPro" id="IPR011990">
    <property type="entry name" value="TPR-like_helical_dom_sf"/>
</dbReference>
<evidence type="ECO:0000256" key="3">
    <source>
        <dbReference type="ARBA" id="ARBA00022723"/>
    </source>
</evidence>
<evidence type="ECO:0000256" key="10">
    <source>
        <dbReference type="SAM" id="Coils"/>
    </source>
</evidence>
<dbReference type="InterPro" id="IPR024763">
    <property type="entry name" value="VPS11_C"/>
</dbReference>
<evidence type="ECO:0000256" key="7">
    <source>
        <dbReference type="ARBA" id="ARBA00023136"/>
    </source>
</evidence>
<dbReference type="Gene3D" id="1.25.40.10">
    <property type="entry name" value="Tetratricopeptide repeat domain"/>
    <property type="match status" value="1"/>
</dbReference>
<evidence type="ECO:0000256" key="5">
    <source>
        <dbReference type="ARBA" id="ARBA00022833"/>
    </source>
</evidence>
<evidence type="ECO:0000256" key="2">
    <source>
        <dbReference type="ARBA" id="ARBA00022448"/>
    </source>
</evidence>
<proteinExistence type="inferred from homology"/>
<evidence type="ECO:0000313" key="13">
    <source>
        <dbReference type="EMBL" id="NDV29447.1"/>
    </source>
</evidence>
<evidence type="ECO:0000259" key="12">
    <source>
        <dbReference type="Pfam" id="PF23341"/>
    </source>
</evidence>
<dbReference type="PANTHER" id="PTHR23323">
    <property type="entry name" value="VACUOLAR PROTEIN SORTING-ASSOCIATED PROTEIN"/>
    <property type="match status" value="1"/>
</dbReference>